<dbReference type="GeneID" id="78086560"/>
<protein>
    <submittedName>
        <fullName evidence="3">Exonuclease SbcC</fullName>
    </submittedName>
</protein>
<dbReference type="SUPFAM" id="SSF52540">
    <property type="entry name" value="P-loop containing nucleoside triphosphate hydrolases"/>
    <property type="match status" value="1"/>
</dbReference>
<dbReference type="Pfam" id="PF13476">
    <property type="entry name" value="AAA_23"/>
    <property type="match status" value="1"/>
</dbReference>
<dbReference type="HOGENOM" id="CLU_004785_1_0_7"/>
<keyword evidence="3" id="KW-0540">Nuclease</keyword>
<dbReference type="Gene3D" id="3.40.50.300">
    <property type="entry name" value="P-loop containing nucleotide triphosphate hydrolases"/>
    <property type="match status" value="2"/>
</dbReference>
<organism evidence="3 4">
    <name type="scientific">Bilophila wadsworthia (strain 3_1_6)</name>
    <dbReference type="NCBI Taxonomy" id="563192"/>
    <lineage>
        <taxon>Bacteria</taxon>
        <taxon>Pseudomonadati</taxon>
        <taxon>Thermodesulfobacteriota</taxon>
        <taxon>Desulfovibrionia</taxon>
        <taxon>Desulfovibrionales</taxon>
        <taxon>Desulfovibrionaceae</taxon>
        <taxon>Bilophila</taxon>
    </lineage>
</organism>
<dbReference type="GO" id="GO:0004527">
    <property type="term" value="F:exonuclease activity"/>
    <property type="evidence" value="ECO:0007669"/>
    <property type="project" value="UniProtKB-KW"/>
</dbReference>
<evidence type="ECO:0000313" key="3">
    <source>
        <dbReference type="EMBL" id="EFV44700.1"/>
    </source>
</evidence>
<feature type="coiled-coil region" evidence="1">
    <location>
        <begin position="550"/>
        <end position="577"/>
    </location>
</feature>
<name>E5Y5H5_BILW3</name>
<dbReference type="OrthoDB" id="9795626at2"/>
<dbReference type="GO" id="GO:0016887">
    <property type="term" value="F:ATP hydrolysis activity"/>
    <property type="evidence" value="ECO:0007669"/>
    <property type="project" value="InterPro"/>
</dbReference>
<sequence>MRILQIRFKNLNSLAGEWAIDLTHPAFLSDGIFVITGPTGAGKTTILDAVCLALYGRTPRLPRVTKSENEIMSRQTGECFAEVTFETRAGTFRCHWSQWRARKKASGELQAPRHELSDAVLGRIIENNIRGVADKVEEATGMDFERFTRSMLLAQGGFAAFLQAPADQRAPILEQLTGTEIYSDISKRVHARVVLERTKLETLEAELAGIHLLEEAEEQRLHADLASLIEQASEAARQSDRTQQALLWLEGIRTLQAELAMLENRKKQLAGRIEAFQPERRKLERANRALELSGAYAGLVSLRDAQAQALRQHKEYSEALPACEAELRQTETAFASVGTVLEQGKREREQGLRTTRAVREYDTKLLEKEAALSALKRELAERENAFTTAQSTHQSLNAQLADIRASLTEVLAALQHTAADQGLVENLSAIQHSCGQLRQLAETGREKKRAVEAALARQQETAKAHMDALALKERQDRETARLEQAVALRRKALAELLGDRSVADWRASLMNAATRSSLLDKTEEARRQYETCLLGIKELEQRQEKRARNEAELTQHLQSAEKEHRRLEAEYEKREAEQAECSRLRAFEEARRHLHNGEPCPLCGATEHPFTGFSVPAPAGPEEHLARLKEELKRSGTGLASLQGDLAGLSREREWVTEQLQKEAATLSEHETHVRECLAALAHPSITPATPKQPLPAALLLTLQNLRETTETERRLAERILQQAEQEDAGLQADMTAWEKARHEANRLELALQTALHHKDSAEQEAVRAERERSSLLEQYTALRQTVLQELRPYGIEALAADGPETLLHSLSERRERWVSREKRRDLLQQKMSALELESRHLASRLLDMEKDLGKQREAARSLSEDREKLRLDRRRLLGDKSPDEEEKRLNGLVEEAEKRLEGVRQTVDAAKQRFAGLTSKRETLDRSIAERQAQIGPLEEDFRLRLSQTGFADEAEYRDACLTETVRNTLAQREQELLTERAELEARLADRIAQLAAEREKQVTDRTREELDETLATLRDTLKTQQEAIGGLRQKLHDNHMVKLAHQERTAAVEAQRRECRRWNDLHDLIGSADGKKYRNFVQVLTFEIMIEHANRQLRRMTDRYLLLRNKEQPLELDVIDGYQAGEVRSTKNLSGGESFIVSLALALGLSQMASKTVRVDSLFLDEGFGTLDEDTLDTALDTLAGLHRDGKLIGVISHVAALKERIGTQIQVTPKTGGRSVVSGPGCSSV</sequence>
<reference evidence="3 4" key="2">
    <citation type="submission" date="2013-04" db="EMBL/GenBank/DDBJ databases">
        <title>The Genome Sequence of Bilophila wadsworthia 3_1_6.</title>
        <authorList>
            <consortium name="The Broad Institute Genomics Platform"/>
            <person name="Earl A."/>
            <person name="Ward D."/>
            <person name="Feldgarden M."/>
            <person name="Gevers D."/>
            <person name="Sibley C."/>
            <person name="Strauss J."/>
            <person name="Allen-Vercoe E."/>
            <person name="Walker B."/>
            <person name="Young S."/>
            <person name="Zeng Q."/>
            <person name="Gargeya S."/>
            <person name="Fitzgerald M."/>
            <person name="Haas B."/>
            <person name="Abouelleil A."/>
            <person name="Allen A.W."/>
            <person name="Alvarado L."/>
            <person name="Arachchi H.M."/>
            <person name="Berlin A.M."/>
            <person name="Chapman S.B."/>
            <person name="Gainer-Dewar J."/>
            <person name="Goldberg J."/>
            <person name="Griggs A."/>
            <person name="Gujja S."/>
            <person name="Hansen M."/>
            <person name="Howarth C."/>
            <person name="Imamovic A."/>
            <person name="Ireland A."/>
            <person name="Larimer J."/>
            <person name="McCowan C."/>
            <person name="Murphy C."/>
            <person name="Pearson M."/>
            <person name="Poon T.W."/>
            <person name="Priest M."/>
            <person name="Roberts A."/>
            <person name="Saif S."/>
            <person name="Shea T."/>
            <person name="Sisk P."/>
            <person name="Sykes S."/>
            <person name="Wortman J."/>
            <person name="Nusbaum C."/>
            <person name="Birren B."/>
        </authorList>
    </citation>
    <scope>NUCLEOTIDE SEQUENCE [LARGE SCALE GENOMIC DNA]</scope>
    <source>
        <strain evidence="3 4">3_1_6</strain>
    </source>
</reference>
<evidence type="ECO:0000313" key="4">
    <source>
        <dbReference type="Proteomes" id="UP000006034"/>
    </source>
</evidence>
<feature type="domain" description="Rad50/SbcC-type AAA" evidence="2">
    <location>
        <begin position="6"/>
        <end position="211"/>
    </location>
</feature>
<keyword evidence="4" id="KW-1185">Reference proteome</keyword>
<feature type="coiled-coil region" evidence="1">
    <location>
        <begin position="887"/>
        <end position="914"/>
    </location>
</feature>
<accession>E5Y5H5</accession>
<evidence type="ECO:0000259" key="2">
    <source>
        <dbReference type="Pfam" id="PF13476"/>
    </source>
</evidence>
<feature type="coiled-coil region" evidence="1">
    <location>
        <begin position="707"/>
        <end position="786"/>
    </location>
</feature>
<gene>
    <name evidence="3" type="ORF">HMPREF0179_01438</name>
</gene>
<keyword evidence="1" id="KW-0175">Coiled coil</keyword>
<keyword evidence="3" id="KW-0378">Hydrolase</keyword>
<dbReference type="PANTHER" id="PTHR32114">
    <property type="entry name" value="ABC TRANSPORTER ABCH.3"/>
    <property type="match status" value="1"/>
</dbReference>
<feature type="coiled-coil region" evidence="1">
    <location>
        <begin position="225"/>
        <end position="272"/>
    </location>
</feature>
<comment type="caution">
    <text evidence="3">The sequence shown here is derived from an EMBL/GenBank/DDBJ whole genome shotgun (WGS) entry which is preliminary data.</text>
</comment>
<dbReference type="GO" id="GO:0006302">
    <property type="term" value="P:double-strand break repair"/>
    <property type="evidence" value="ECO:0007669"/>
    <property type="project" value="InterPro"/>
</dbReference>
<dbReference type="STRING" id="563192.HMPREF0179_01438"/>
<proteinExistence type="predicted"/>
<dbReference type="EMBL" id="ADCP02000001">
    <property type="protein sequence ID" value="EFV44700.1"/>
    <property type="molecule type" value="Genomic_DNA"/>
</dbReference>
<evidence type="ECO:0000256" key="1">
    <source>
        <dbReference type="SAM" id="Coils"/>
    </source>
</evidence>
<dbReference type="AlphaFoldDB" id="E5Y5H5"/>
<feature type="coiled-coil region" evidence="1">
    <location>
        <begin position="968"/>
        <end position="1036"/>
    </location>
</feature>
<dbReference type="InterPro" id="IPR027417">
    <property type="entry name" value="P-loop_NTPase"/>
</dbReference>
<dbReference type="PANTHER" id="PTHR32114:SF2">
    <property type="entry name" value="ABC TRANSPORTER ABCH.3"/>
    <property type="match status" value="1"/>
</dbReference>
<feature type="coiled-coil region" evidence="1">
    <location>
        <begin position="358"/>
        <end position="385"/>
    </location>
</feature>
<dbReference type="Pfam" id="PF13558">
    <property type="entry name" value="SbcC_Walker_B"/>
    <property type="match status" value="1"/>
</dbReference>
<dbReference type="RefSeq" id="WP_005026634.1">
    <property type="nucleotide sequence ID" value="NZ_KE150238.1"/>
</dbReference>
<reference evidence="3 4" key="1">
    <citation type="submission" date="2010-10" db="EMBL/GenBank/DDBJ databases">
        <authorList>
            <consortium name="The Broad Institute Genome Sequencing Platform"/>
            <person name="Ward D."/>
            <person name="Earl A."/>
            <person name="Feldgarden M."/>
            <person name="Young S.K."/>
            <person name="Gargeya S."/>
            <person name="Zeng Q."/>
            <person name="Alvarado L."/>
            <person name="Berlin A."/>
            <person name="Bochicchio J."/>
            <person name="Chapman S.B."/>
            <person name="Chen Z."/>
            <person name="Freedman E."/>
            <person name="Gellesch M."/>
            <person name="Goldberg J."/>
            <person name="Griggs A."/>
            <person name="Gujja S."/>
            <person name="Heilman E."/>
            <person name="Heiman D."/>
            <person name="Howarth C."/>
            <person name="Mehta T."/>
            <person name="Neiman D."/>
            <person name="Pearson M."/>
            <person name="Roberts A."/>
            <person name="Saif S."/>
            <person name="Shea T."/>
            <person name="Shenoy N."/>
            <person name="Sisk P."/>
            <person name="Stolte C."/>
            <person name="Sykes S."/>
            <person name="White J."/>
            <person name="Yandava C."/>
            <person name="Allen-Vercoe E."/>
            <person name="Sibley C."/>
            <person name="Ambrose C.E."/>
            <person name="Strauss J."/>
            <person name="Daigneault M."/>
            <person name="Haas B."/>
            <person name="Nusbaum C."/>
            <person name="Birren B."/>
        </authorList>
    </citation>
    <scope>NUCLEOTIDE SEQUENCE [LARGE SCALE GENOMIC DNA]</scope>
    <source>
        <strain evidence="3 4">3_1_6</strain>
    </source>
</reference>
<dbReference type="eggNOG" id="COG0419">
    <property type="taxonomic scope" value="Bacteria"/>
</dbReference>
<dbReference type="InterPro" id="IPR038729">
    <property type="entry name" value="Rad50/SbcC_AAA"/>
</dbReference>
<dbReference type="Proteomes" id="UP000006034">
    <property type="component" value="Unassembled WGS sequence"/>
</dbReference>
<keyword evidence="3" id="KW-0269">Exonuclease</keyword>